<organism evidence="2 3">
    <name type="scientific">Fusibacter ferrireducens</name>
    <dbReference type="NCBI Taxonomy" id="2785058"/>
    <lineage>
        <taxon>Bacteria</taxon>
        <taxon>Bacillati</taxon>
        <taxon>Bacillota</taxon>
        <taxon>Clostridia</taxon>
        <taxon>Eubacteriales</taxon>
        <taxon>Eubacteriales Family XII. Incertae Sedis</taxon>
        <taxon>Fusibacter</taxon>
    </lineage>
</organism>
<dbReference type="Gene3D" id="3.30.1490.130">
    <property type="entry name" value="D-aminoacylase. Domain 3"/>
    <property type="match status" value="1"/>
</dbReference>
<dbReference type="InterPro" id="IPR023100">
    <property type="entry name" value="D-aminoacylase_insert_dom_sf"/>
</dbReference>
<dbReference type="SUPFAM" id="SSF51556">
    <property type="entry name" value="Metallo-dependent hydrolases"/>
    <property type="match status" value="1"/>
</dbReference>
<protein>
    <submittedName>
        <fullName evidence="2">D-aminoacylase</fullName>
    </submittedName>
</protein>
<dbReference type="SUPFAM" id="SSF51338">
    <property type="entry name" value="Composite domain of metallo-dependent hydrolases"/>
    <property type="match status" value="1"/>
</dbReference>
<dbReference type="Gene3D" id="3.20.20.140">
    <property type="entry name" value="Metal-dependent hydrolases"/>
    <property type="match status" value="1"/>
</dbReference>
<dbReference type="InterPro" id="IPR032466">
    <property type="entry name" value="Metal_Hydrolase"/>
</dbReference>
<reference evidence="2 3" key="1">
    <citation type="submission" date="2020-11" db="EMBL/GenBank/DDBJ databases">
        <title>Fusibacter basophilias sp. nov.</title>
        <authorList>
            <person name="Qiu D."/>
        </authorList>
    </citation>
    <scope>NUCLEOTIDE SEQUENCE [LARGE SCALE GENOMIC DNA]</scope>
    <source>
        <strain evidence="2 3">Q10-2</strain>
    </source>
</reference>
<comment type="caution">
    <text evidence="2">The sequence shown here is derived from an EMBL/GenBank/DDBJ whole genome shotgun (WGS) entry which is preliminary data.</text>
</comment>
<gene>
    <name evidence="2" type="ORF">ISU02_15065</name>
</gene>
<dbReference type="InterPro" id="IPR050378">
    <property type="entry name" value="Metallo-dep_Hydrolases_sf"/>
</dbReference>
<sequence length="527" mass="58560">MLDIAINNGRIVDGTGEKSYIASIGIKDKKIVEINKNNEILSGKNVIDASGLIVSPGFIDMHSHSDWTFLMDNRSESKVLQGVTTEVIGNCGNSIVPNTQLNLAEVSEYANIEKVAHWRLHTLGDYIEKLREIGLSINCAPLIGHGTLRKMVMGFDNRRPNEAEMQQMKALLSRELETGAWGMSAGLIYPPGCFSDRAELIELGKVLKAHDALFTAHIRGESDAVFEAVKEMIEIGRGSGVHVHISHLKLMGKDQWGKAEDLLDLIHQYASEGGLISCDQYPYTASMTSLKTLVPEWAHEGGIEKMLENLRGKDEQKILEGIDVEMNKRGGPEKVVIGTVSEFPEWEGRNIQQISDQMALEPAHAVRVILEKSNGTMKAIYHTMDEEDVKRIMKHMNISVGSDGYGIDYEGKIYTNQIHPRSFGTFPRFLKFTRENELLSMEKSIYKITGLAANQLGIKDRGKIKQNHQADLVIFDYEKIADTATFMNPISKPEGIHHVIVSGELIVQNGVQTEAKNGEVLLKTAVL</sequence>
<dbReference type="InterPro" id="IPR011059">
    <property type="entry name" value="Metal-dep_hydrolase_composite"/>
</dbReference>
<dbReference type="RefSeq" id="WP_194702668.1">
    <property type="nucleotide sequence ID" value="NZ_JADKNH010000009.1"/>
</dbReference>
<dbReference type="PANTHER" id="PTHR11647:SF1">
    <property type="entry name" value="COLLAPSIN RESPONSE MEDIATOR PROTEIN"/>
    <property type="match status" value="1"/>
</dbReference>
<evidence type="ECO:0000313" key="2">
    <source>
        <dbReference type="EMBL" id="MBF4694429.1"/>
    </source>
</evidence>
<dbReference type="Gene3D" id="2.30.40.10">
    <property type="entry name" value="Urease, subunit C, domain 1"/>
    <property type="match status" value="1"/>
</dbReference>
<dbReference type="EMBL" id="JADKNH010000009">
    <property type="protein sequence ID" value="MBF4694429.1"/>
    <property type="molecule type" value="Genomic_DNA"/>
</dbReference>
<feature type="domain" description="Amidohydrolase 3" evidence="1">
    <location>
        <begin position="46"/>
        <end position="186"/>
    </location>
</feature>
<evidence type="ECO:0000313" key="3">
    <source>
        <dbReference type="Proteomes" id="UP000614200"/>
    </source>
</evidence>
<dbReference type="PANTHER" id="PTHR11647">
    <property type="entry name" value="HYDRANTOINASE/DIHYDROPYRIMIDINASE FAMILY MEMBER"/>
    <property type="match status" value="1"/>
</dbReference>
<name>A0ABR9ZXY5_9FIRM</name>
<accession>A0ABR9ZXY5</accession>
<proteinExistence type="predicted"/>
<dbReference type="CDD" id="cd01297">
    <property type="entry name" value="D-aminoacylase"/>
    <property type="match status" value="1"/>
</dbReference>
<evidence type="ECO:0000259" key="1">
    <source>
        <dbReference type="Pfam" id="PF07969"/>
    </source>
</evidence>
<dbReference type="Pfam" id="PF07969">
    <property type="entry name" value="Amidohydro_3"/>
    <property type="match status" value="2"/>
</dbReference>
<keyword evidence="3" id="KW-1185">Reference proteome</keyword>
<dbReference type="InterPro" id="IPR013108">
    <property type="entry name" value="Amidohydro_3"/>
</dbReference>
<dbReference type="Proteomes" id="UP000614200">
    <property type="component" value="Unassembled WGS sequence"/>
</dbReference>
<feature type="domain" description="Amidohydrolase 3" evidence="1">
    <location>
        <begin position="417"/>
        <end position="506"/>
    </location>
</feature>